<evidence type="ECO:0000313" key="3">
    <source>
        <dbReference type="Proteomes" id="UP000199608"/>
    </source>
</evidence>
<reference evidence="3" key="1">
    <citation type="submission" date="2016-10" db="EMBL/GenBank/DDBJ databases">
        <authorList>
            <person name="Varghese N."/>
            <person name="Submissions S."/>
        </authorList>
    </citation>
    <scope>NUCLEOTIDE SEQUENCE [LARGE SCALE GENOMIC DNA]</scope>
    <source>
        <strain evidence="3">DSM 3384</strain>
    </source>
</reference>
<organism evidence="2 3">
    <name type="scientific">Desulfobacula phenolica</name>
    <dbReference type="NCBI Taxonomy" id="90732"/>
    <lineage>
        <taxon>Bacteria</taxon>
        <taxon>Pseudomonadati</taxon>
        <taxon>Thermodesulfobacteriota</taxon>
        <taxon>Desulfobacteria</taxon>
        <taxon>Desulfobacterales</taxon>
        <taxon>Desulfobacteraceae</taxon>
        <taxon>Desulfobacula</taxon>
    </lineage>
</organism>
<keyword evidence="3" id="KW-1185">Reference proteome</keyword>
<dbReference type="PANTHER" id="PTHR38755">
    <property type="entry name" value="5,10-METHYLENETETRAHYDROFOLATE REDUCTASE"/>
    <property type="match status" value="1"/>
</dbReference>
<dbReference type="PANTHER" id="PTHR38755:SF1">
    <property type="entry name" value="METHYLENE-TETRAHYDROFOLATE REDUCTASE C-TERMINAL DOMAIN-CONTAINING PROTEIN"/>
    <property type="match status" value="1"/>
</dbReference>
<accession>A0A1H2H8A1</accession>
<name>A0A1H2H8A1_9BACT</name>
<dbReference type="RefSeq" id="WP_014958581.1">
    <property type="nucleotide sequence ID" value="NZ_FNLL01000006.1"/>
</dbReference>
<dbReference type="Pfam" id="PF12225">
    <property type="entry name" value="DUF5981"/>
    <property type="match status" value="1"/>
</dbReference>
<dbReference type="Proteomes" id="UP000199608">
    <property type="component" value="Unassembled WGS sequence"/>
</dbReference>
<evidence type="ECO:0000259" key="1">
    <source>
        <dbReference type="Pfam" id="PF12225"/>
    </source>
</evidence>
<sequence>MITGSQKPINEIVQLTEPYKKILILGCGTCVKTCFAGGEDEVAVLASALRLAFKKMAKSIEIEELTIERQCENEFIQCASSGVGKNDAVLSLACGAGVQALAKRFAKAVVLPGVNTTFIGIQESPGIFTEECSGCGNCGLALFGGVCPVTRCAKKLLNGPCGGSQNGVCEVDPNTPCAWHLIIERLTTLGQLSNLKNYIPPKSWNTSLSGGPRKLIREDHII</sequence>
<dbReference type="EMBL" id="FNLL01000006">
    <property type="protein sequence ID" value="SDU28042.1"/>
    <property type="molecule type" value="Genomic_DNA"/>
</dbReference>
<gene>
    <name evidence="2" type="ORF">SAMN04487931_10698</name>
</gene>
<feature type="domain" description="Methylene-tetrahydrofolate reductase C-terminal-like" evidence="1">
    <location>
        <begin position="112"/>
        <end position="205"/>
    </location>
</feature>
<evidence type="ECO:0000313" key="2">
    <source>
        <dbReference type="EMBL" id="SDU28042.1"/>
    </source>
</evidence>
<protein>
    <submittedName>
        <fullName evidence="2">Methylene-tetrahydrofolate reductase C terminal</fullName>
    </submittedName>
</protein>
<proteinExistence type="predicted"/>
<dbReference type="InterPro" id="IPR022026">
    <property type="entry name" value="DUF5981"/>
</dbReference>
<dbReference type="AlphaFoldDB" id="A0A1H2H8A1"/>